<protein>
    <submittedName>
        <fullName evidence="1">Uncharacterized protein</fullName>
    </submittedName>
</protein>
<proteinExistence type="predicted"/>
<name>A0AAD9GXM6_9STRA</name>
<sequence length="117" mass="12409">MRLGRKKRNCVGIPGGKVSASIKNPSASVLVARSDGEIRGFPDGTVVEWPRDVERMNELRGGSGITFRIDEVDTPCGCGHPCAVAIPALQGSVETRKKESSAPPRLAVKCQLPVVSV</sequence>
<dbReference type="EMBL" id="JASMQC010000003">
    <property type="protein sequence ID" value="KAK1946410.1"/>
    <property type="molecule type" value="Genomic_DNA"/>
</dbReference>
<evidence type="ECO:0000313" key="2">
    <source>
        <dbReference type="Proteomes" id="UP001259832"/>
    </source>
</evidence>
<reference evidence="1" key="1">
    <citation type="submission" date="2023-08" db="EMBL/GenBank/DDBJ databases">
        <title>Reference Genome Resource for the Citrus Pathogen Phytophthora citrophthora.</title>
        <authorList>
            <person name="Moller H."/>
            <person name="Coetzee B."/>
            <person name="Rose L.J."/>
            <person name="Van Niekerk J.M."/>
        </authorList>
    </citation>
    <scope>NUCLEOTIDE SEQUENCE</scope>
    <source>
        <strain evidence="1">STE-U-9442</strain>
    </source>
</reference>
<dbReference type="Proteomes" id="UP001259832">
    <property type="component" value="Unassembled WGS sequence"/>
</dbReference>
<accession>A0AAD9GXM6</accession>
<organism evidence="1 2">
    <name type="scientific">Phytophthora citrophthora</name>
    <dbReference type="NCBI Taxonomy" id="4793"/>
    <lineage>
        <taxon>Eukaryota</taxon>
        <taxon>Sar</taxon>
        <taxon>Stramenopiles</taxon>
        <taxon>Oomycota</taxon>
        <taxon>Peronosporomycetes</taxon>
        <taxon>Peronosporales</taxon>
        <taxon>Peronosporaceae</taxon>
        <taxon>Phytophthora</taxon>
    </lineage>
</organism>
<dbReference type="AlphaFoldDB" id="A0AAD9GXM6"/>
<keyword evidence="2" id="KW-1185">Reference proteome</keyword>
<comment type="caution">
    <text evidence="1">The sequence shown here is derived from an EMBL/GenBank/DDBJ whole genome shotgun (WGS) entry which is preliminary data.</text>
</comment>
<evidence type="ECO:0000313" key="1">
    <source>
        <dbReference type="EMBL" id="KAK1946410.1"/>
    </source>
</evidence>
<gene>
    <name evidence="1" type="ORF">P3T76_001963</name>
</gene>